<sequence length="89" mass="10131">MESDSDRSWLLARTAYFIGEYFVQKFSGYWFVNATYGSRYFARYVVGGFSVATGEVIDPFEMATVYVDTPATRDLNALIIDVERSWGSV</sequence>
<gene>
    <name evidence="1" type="ORF">SAMEA3906486_02420</name>
</gene>
<dbReference type="EMBL" id="FKIF01000006">
    <property type="protein sequence ID" value="SAI69308.1"/>
    <property type="molecule type" value="Genomic_DNA"/>
</dbReference>
<name>A0A157SFT0_9BORD</name>
<proteinExistence type="predicted"/>
<reference evidence="1 2" key="1">
    <citation type="submission" date="2016-04" db="EMBL/GenBank/DDBJ databases">
        <authorList>
            <consortium name="Pathogen Informatics"/>
        </authorList>
    </citation>
    <scope>NUCLEOTIDE SEQUENCE [LARGE SCALE GENOMIC DNA]</scope>
    <source>
        <strain evidence="1 2">H050680373</strain>
    </source>
</reference>
<accession>A0A157SFT0</accession>
<keyword evidence="2" id="KW-1185">Reference proteome</keyword>
<dbReference type="AlphaFoldDB" id="A0A157SFT0"/>
<protein>
    <submittedName>
        <fullName evidence="1">Uncharacterized protein</fullName>
    </submittedName>
</protein>
<organism evidence="1 2">
    <name type="scientific">Bordetella ansorpii</name>
    <dbReference type="NCBI Taxonomy" id="288768"/>
    <lineage>
        <taxon>Bacteria</taxon>
        <taxon>Pseudomonadati</taxon>
        <taxon>Pseudomonadota</taxon>
        <taxon>Betaproteobacteria</taxon>
        <taxon>Burkholderiales</taxon>
        <taxon>Alcaligenaceae</taxon>
        <taxon>Bordetella</taxon>
    </lineage>
</organism>
<dbReference type="Proteomes" id="UP000076848">
    <property type="component" value="Unassembled WGS sequence"/>
</dbReference>
<evidence type="ECO:0000313" key="2">
    <source>
        <dbReference type="Proteomes" id="UP000076848"/>
    </source>
</evidence>
<evidence type="ECO:0000313" key="1">
    <source>
        <dbReference type="EMBL" id="SAI69308.1"/>
    </source>
</evidence>